<dbReference type="EMBL" id="JBHSFN010000021">
    <property type="protein sequence ID" value="MFC4590239.1"/>
    <property type="molecule type" value="Genomic_DNA"/>
</dbReference>
<gene>
    <name evidence="1" type="ORF">ACFO8L_29390</name>
</gene>
<sequence>MGDEDKLADWLATKICPVEISRDRLRGALLARCRRRPDRAAEDDPD</sequence>
<reference evidence="2" key="1">
    <citation type="journal article" date="2019" name="Int. J. Syst. Evol. Microbiol.">
        <title>The Global Catalogue of Microorganisms (GCM) 10K type strain sequencing project: providing services to taxonomists for standard genome sequencing and annotation.</title>
        <authorList>
            <consortium name="The Broad Institute Genomics Platform"/>
            <consortium name="The Broad Institute Genome Sequencing Center for Infectious Disease"/>
            <person name="Wu L."/>
            <person name="Ma J."/>
        </authorList>
    </citation>
    <scope>NUCLEOTIDE SEQUENCE [LARGE SCALE GENOMIC DNA]</scope>
    <source>
        <strain evidence="2">CCUG 49560</strain>
    </source>
</reference>
<protein>
    <submittedName>
        <fullName evidence="1">Uncharacterized protein</fullName>
    </submittedName>
</protein>
<name>A0ABV9EN43_9ACTN</name>
<dbReference type="RefSeq" id="WP_262843211.1">
    <property type="nucleotide sequence ID" value="NZ_JANZYP010000016.1"/>
</dbReference>
<accession>A0ABV9EN43</accession>
<evidence type="ECO:0000313" key="1">
    <source>
        <dbReference type="EMBL" id="MFC4590239.1"/>
    </source>
</evidence>
<keyword evidence="2" id="KW-1185">Reference proteome</keyword>
<organism evidence="1 2">
    <name type="scientific">Sphaerisporangium corydalis</name>
    <dbReference type="NCBI Taxonomy" id="1441875"/>
    <lineage>
        <taxon>Bacteria</taxon>
        <taxon>Bacillati</taxon>
        <taxon>Actinomycetota</taxon>
        <taxon>Actinomycetes</taxon>
        <taxon>Streptosporangiales</taxon>
        <taxon>Streptosporangiaceae</taxon>
        <taxon>Sphaerisporangium</taxon>
    </lineage>
</organism>
<dbReference type="Proteomes" id="UP001595891">
    <property type="component" value="Unassembled WGS sequence"/>
</dbReference>
<proteinExistence type="predicted"/>
<comment type="caution">
    <text evidence="1">The sequence shown here is derived from an EMBL/GenBank/DDBJ whole genome shotgun (WGS) entry which is preliminary data.</text>
</comment>
<evidence type="ECO:0000313" key="2">
    <source>
        <dbReference type="Proteomes" id="UP001595891"/>
    </source>
</evidence>